<sequence length="45" mass="5123">MKKKRVFDPTRLSAIGPEWRLSTYPCGTTGQQGDIVVWIIEEDEA</sequence>
<comment type="caution">
    <text evidence="1">The sequence shown here is derived from an EMBL/GenBank/DDBJ whole genome shotgun (WGS) entry which is preliminary data.</text>
</comment>
<dbReference type="AlphaFoldDB" id="X0VEE8"/>
<evidence type="ECO:0000313" key="1">
    <source>
        <dbReference type="EMBL" id="GAG16564.1"/>
    </source>
</evidence>
<reference evidence="1" key="1">
    <citation type="journal article" date="2014" name="Front. Microbiol.">
        <title>High frequency of phylogenetically diverse reductive dehalogenase-homologous genes in deep subseafloor sedimentary metagenomes.</title>
        <authorList>
            <person name="Kawai M."/>
            <person name="Futagami T."/>
            <person name="Toyoda A."/>
            <person name="Takaki Y."/>
            <person name="Nishi S."/>
            <person name="Hori S."/>
            <person name="Arai W."/>
            <person name="Tsubouchi T."/>
            <person name="Morono Y."/>
            <person name="Uchiyama I."/>
            <person name="Ito T."/>
            <person name="Fujiyama A."/>
            <person name="Inagaki F."/>
            <person name="Takami H."/>
        </authorList>
    </citation>
    <scope>NUCLEOTIDE SEQUENCE</scope>
    <source>
        <strain evidence="1">Expedition CK06-06</strain>
    </source>
</reference>
<organism evidence="1">
    <name type="scientific">marine sediment metagenome</name>
    <dbReference type="NCBI Taxonomy" id="412755"/>
    <lineage>
        <taxon>unclassified sequences</taxon>
        <taxon>metagenomes</taxon>
        <taxon>ecological metagenomes</taxon>
    </lineage>
</organism>
<name>X0VEE8_9ZZZZ</name>
<accession>X0VEE8</accession>
<protein>
    <submittedName>
        <fullName evidence="1">Uncharacterized protein</fullName>
    </submittedName>
</protein>
<proteinExistence type="predicted"/>
<dbReference type="EMBL" id="BARS01031296">
    <property type="protein sequence ID" value="GAG16564.1"/>
    <property type="molecule type" value="Genomic_DNA"/>
</dbReference>
<gene>
    <name evidence="1" type="ORF">S01H1_48723</name>
</gene>